<evidence type="ECO:0000256" key="8">
    <source>
        <dbReference type="SAM" id="MobiDB-lite"/>
    </source>
</evidence>
<comment type="similarity">
    <text evidence="2 7">Belongs to the HSF family.</text>
</comment>
<evidence type="ECO:0000256" key="3">
    <source>
        <dbReference type="ARBA" id="ARBA00023015"/>
    </source>
</evidence>
<dbReference type="InterPro" id="IPR036390">
    <property type="entry name" value="WH_DNA-bd_sf"/>
</dbReference>
<evidence type="ECO:0000313" key="10">
    <source>
        <dbReference type="Proteomes" id="UP000694843"/>
    </source>
</evidence>
<dbReference type="InterPro" id="IPR000232">
    <property type="entry name" value="HSF_DNA-bd"/>
</dbReference>
<protein>
    <submittedName>
        <fullName evidence="11">Uncharacterized protein LOC108683062 isoform X1</fullName>
    </submittedName>
</protein>
<organism evidence="10 11">
    <name type="scientific">Hyalella azteca</name>
    <name type="common">Amphipod</name>
    <dbReference type="NCBI Taxonomy" id="294128"/>
    <lineage>
        <taxon>Eukaryota</taxon>
        <taxon>Metazoa</taxon>
        <taxon>Ecdysozoa</taxon>
        <taxon>Arthropoda</taxon>
        <taxon>Crustacea</taxon>
        <taxon>Multicrustacea</taxon>
        <taxon>Malacostraca</taxon>
        <taxon>Eumalacostraca</taxon>
        <taxon>Peracarida</taxon>
        <taxon>Amphipoda</taxon>
        <taxon>Senticaudata</taxon>
        <taxon>Talitrida</taxon>
        <taxon>Talitroidea</taxon>
        <taxon>Hyalellidae</taxon>
        <taxon>Hyalella</taxon>
    </lineage>
</organism>
<evidence type="ECO:0000256" key="2">
    <source>
        <dbReference type="ARBA" id="ARBA00006403"/>
    </source>
</evidence>
<dbReference type="PANTHER" id="PTHR10015:SF427">
    <property type="entry name" value="HEAT SHOCK FACTOR PROTEIN"/>
    <property type="match status" value="1"/>
</dbReference>
<keyword evidence="3" id="KW-0805">Transcription regulation</keyword>
<keyword evidence="10" id="KW-1185">Reference proteome</keyword>
<sequence>MHSSVESAEKIPAFLYKLWKLVEDENTDHLIRWGEDGKSFLLCSQGQFSRELLPLYYKHNNMASFVRQLNMYGFRKVPSMEGGGLRLDRDEMEFAHPYFVRGEEHNLELIKRKQMSTRMPGGGAMAMEDPRLTDVMTEVVALRQKQESVMTQINTLKQENQIVWAKYSQLHDKFNKQQNIINKLMRFLMSMMKTTQLSRTARKLPHLANPALYTTAHNIMPALTHGTSPLSDGPVIHEVVDELPDIGVVPNQVLKTTSGNSRISSSSTSSNNVVLHAAPATTQVIRMMPQTVPDASLLDSTATGITIPNDQVLSAGSANQRFMLSPRGVILNTDGTPVDTDLLLNEPSYEPYTSPQPIVESPKGTILSSVNGQSANIKTERLQDVAEIGVAIPQNNRLVTSSSPQVVIGNGSNITSTNLEVKPKIISVVRSTKDGTGVGRGTVTYTLRPNSTLIRNTPVSNLAPATVPDSSGLNTFNTPVVVSGGVGLKQDMPNARSDRTQNVITNVTVIPADSAPRISNPIKVPDKVLTTNNNAAGMSKKFKGKESSMQTLPGPYILTRTIGNKNTPSNSSNSAGGVVGQTIPTNSAVKRSVGGASVSMAGRRSTVKDLGEESNRTEDVPLFKVVRKNPVPQQQQQQKDTEVENTLATALNAAVSTPTHTNEVTDVVPAHNNVCRDTSGLETMSQLAPSDSLDLILANDETSIAIPSEAAAGSSCLSPRDQVMKDLDEMQVTVDNLQEYFKQGNIPCEPQLFNRIFNPDLPFSDLDFMTDIDLLSSMYEMSGGNDASNGQQLSVYNPNTSVDLTELVDSPTENDDLPEESFAMATLDPDLINTPKVDM</sequence>
<feature type="domain" description="HSF-type DNA-binding" evidence="9">
    <location>
        <begin position="53"/>
        <end position="77"/>
    </location>
</feature>
<dbReference type="GeneID" id="108683062"/>
<feature type="compositionally biased region" description="Basic and acidic residues" evidence="8">
    <location>
        <begin position="606"/>
        <end position="615"/>
    </location>
</feature>
<feature type="region of interest" description="Disordered" evidence="8">
    <location>
        <begin position="590"/>
        <end position="615"/>
    </location>
</feature>
<proteinExistence type="inferred from homology"/>
<dbReference type="GO" id="GO:0003700">
    <property type="term" value="F:DNA-binding transcription factor activity"/>
    <property type="evidence" value="ECO:0007669"/>
    <property type="project" value="InterPro"/>
</dbReference>
<accession>A0A8B7PRG8</accession>
<evidence type="ECO:0000256" key="4">
    <source>
        <dbReference type="ARBA" id="ARBA00023125"/>
    </source>
</evidence>
<evidence type="ECO:0000256" key="1">
    <source>
        <dbReference type="ARBA" id="ARBA00004123"/>
    </source>
</evidence>
<keyword evidence="6" id="KW-0539">Nucleus</keyword>
<keyword evidence="4" id="KW-0238">DNA-binding</keyword>
<dbReference type="SUPFAM" id="SSF46785">
    <property type="entry name" value="Winged helix' DNA-binding domain"/>
    <property type="match status" value="1"/>
</dbReference>
<dbReference type="AlphaFoldDB" id="A0A8B7PRG8"/>
<dbReference type="RefSeq" id="XP_018027827.1">
    <property type="nucleotide sequence ID" value="XM_018172338.2"/>
</dbReference>
<dbReference type="InterPro" id="IPR036388">
    <property type="entry name" value="WH-like_DNA-bd_sf"/>
</dbReference>
<evidence type="ECO:0000256" key="6">
    <source>
        <dbReference type="ARBA" id="ARBA00023242"/>
    </source>
</evidence>
<dbReference type="PANTHER" id="PTHR10015">
    <property type="entry name" value="HEAT SHOCK TRANSCRIPTION FACTOR"/>
    <property type="match status" value="1"/>
</dbReference>
<dbReference type="PROSITE" id="PS00434">
    <property type="entry name" value="HSF_DOMAIN"/>
    <property type="match status" value="1"/>
</dbReference>
<dbReference type="Gene3D" id="1.10.10.10">
    <property type="entry name" value="Winged helix-like DNA-binding domain superfamily/Winged helix DNA-binding domain"/>
    <property type="match status" value="1"/>
</dbReference>
<evidence type="ECO:0000313" key="11">
    <source>
        <dbReference type="RefSeq" id="XP_018027827.1"/>
    </source>
</evidence>
<evidence type="ECO:0000259" key="9">
    <source>
        <dbReference type="PROSITE" id="PS00434"/>
    </source>
</evidence>
<dbReference type="Proteomes" id="UP000694843">
    <property type="component" value="Unplaced"/>
</dbReference>
<comment type="subcellular location">
    <subcellularLocation>
        <location evidence="1">Nucleus</location>
    </subcellularLocation>
</comment>
<dbReference type="Pfam" id="PF00447">
    <property type="entry name" value="HSF_DNA-bind"/>
    <property type="match status" value="1"/>
</dbReference>
<dbReference type="OrthoDB" id="60033at2759"/>
<dbReference type="GO" id="GO:0005634">
    <property type="term" value="C:nucleus"/>
    <property type="evidence" value="ECO:0007669"/>
    <property type="project" value="UniProtKB-SubCell"/>
</dbReference>
<dbReference type="FunFam" id="1.10.10.10:FF:000027">
    <property type="entry name" value="Heat shock transcription factor 1"/>
    <property type="match status" value="1"/>
</dbReference>
<dbReference type="GO" id="GO:0043565">
    <property type="term" value="F:sequence-specific DNA binding"/>
    <property type="evidence" value="ECO:0007669"/>
    <property type="project" value="InterPro"/>
</dbReference>
<dbReference type="SMART" id="SM00415">
    <property type="entry name" value="HSF"/>
    <property type="match status" value="1"/>
</dbReference>
<reference evidence="11" key="1">
    <citation type="submission" date="2025-08" db="UniProtKB">
        <authorList>
            <consortium name="RefSeq"/>
        </authorList>
    </citation>
    <scope>IDENTIFICATION</scope>
    <source>
        <tissue evidence="11">Whole organism</tissue>
    </source>
</reference>
<evidence type="ECO:0000256" key="5">
    <source>
        <dbReference type="ARBA" id="ARBA00023163"/>
    </source>
</evidence>
<evidence type="ECO:0000256" key="7">
    <source>
        <dbReference type="RuleBase" id="RU004020"/>
    </source>
</evidence>
<dbReference type="KEGG" id="hazt:108683062"/>
<name>A0A8B7PRG8_HYAAZ</name>
<dbReference type="PRINTS" id="PR00056">
    <property type="entry name" value="HSFDOMAIN"/>
</dbReference>
<dbReference type="CTD" id="37068"/>
<keyword evidence="5" id="KW-0804">Transcription</keyword>
<gene>
    <name evidence="11" type="primary">LOC108683062</name>
</gene>